<comment type="caution">
    <text evidence="1">The sequence shown here is derived from an EMBL/GenBank/DDBJ whole genome shotgun (WGS) entry which is preliminary data.</text>
</comment>
<dbReference type="InterPro" id="IPR026350">
    <property type="entry name" value="GxxExxY"/>
</dbReference>
<evidence type="ECO:0008006" key="3">
    <source>
        <dbReference type="Google" id="ProtNLM"/>
    </source>
</evidence>
<dbReference type="AlphaFoldDB" id="A0A0G0KC41"/>
<dbReference type="NCBIfam" id="TIGR04256">
    <property type="entry name" value="GxxExxY"/>
    <property type="match status" value="1"/>
</dbReference>
<dbReference type="Proteomes" id="UP000034430">
    <property type="component" value="Unassembled WGS sequence"/>
</dbReference>
<evidence type="ECO:0000313" key="2">
    <source>
        <dbReference type="Proteomes" id="UP000034430"/>
    </source>
</evidence>
<reference evidence="1 2" key="1">
    <citation type="journal article" date="2015" name="Nature">
        <title>rRNA introns, odd ribosomes, and small enigmatic genomes across a large radiation of phyla.</title>
        <authorList>
            <person name="Brown C.T."/>
            <person name="Hug L.A."/>
            <person name="Thomas B.C."/>
            <person name="Sharon I."/>
            <person name="Castelle C.J."/>
            <person name="Singh A."/>
            <person name="Wilkins M.J."/>
            <person name="Williams K.H."/>
            <person name="Banfield J.F."/>
        </authorList>
    </citation>
    <scope>NUCLEOTIDE SEQUENCE [LARGE SCALE GENOMIC DNA]</scope>
</reference>
<protein>
    <recommendedName>
        <fullName evidence="3">GxxExxY protein</fullName>
    </recommendedName>
</protein>
<accession>A0A0G0KC41</accession>
<proteinExistence type="predicted"/>
<name>A0A0G0KC41_9BACT</name>
<dbReference type="EMBL" id="LBTU01000030">
    <property type="protein sequence ID" value="KKQ46679.1"/>
    <property type="molecule type" value="Genomic_DNA"/>
</dbReference>
<sequence length="129" mass="15268">MIRMTTNNKVSEKVLHPELSYKITGILFDVHNELGPYAREKQYGDLIEEKLKESKIFYEREPSIGDSGNILDFIVDKKIILELKAVRILTREHYRQIQNYLQHTKLDLGLLVNFRNKYVKPSRIIRIHS</sequence>
<dbReference type="Pfam" id="PF13366">
    <property type="entry name" value="PDDEXK_3"/>
    <property type="match status" value="1"/>
</dbReference>
<organism evidence="1 2">
    <name type="scientific">Candidatus Yanofskybacteria bacterium GW2011_GWC2_37_9</name>
    <dbReference type="NCBI Taxonomy" id="1619028"/>
    <lineage>
        <taxon>Bacteria</taxon>
        <taxon>Candidatus Yanofskyibacteriota</taxon>
    </lineage>
</organism>
<gene>
    <name evidence="1" type="ORF">US65_C0030G0002</name>
</gene>
<evidence type="ECO:0000313" key="1">
    <source>
        <dbReference type="EMBL" id="KKQ46679.1"/>
    </source>
</evidence>